<dbReference type="OrthoDB" id="6148673at2759"/>
<dbReference type="Proteomes" id="UP000014760">
    <property type="component" value="Unassembled WGS sequence"/>
</dbReference>
<dbReference type="EMBL" id="AMQN01002697">
    <property type="status" value="NOT_ANNOTATED_CDS"/>
    <property type="molecule type" value="Genomic_DNA"/>
</dbReference>
<evidence type="ECO:0000256" key="1">
    <source>
        <dbReference type="SAM" id="SignalP"/>
    </source>
</evidence>
<gene>
    <name evidence="2" type="ORF">CAPTEDRAFT_201407</name>
</gene>
<evidence type="ECO:0008006" key="5">
    <source>
        <dbReference type="Google" id="ProtNLM"/>
    </source>
</evidence>
<accession>R7TQ73</accession>
<dbReference type="PANTHER" id="PTHR45964:SF5">
    <property type="entry name" value="WSCD FAMILY MEMBER CG9164"/>
    <property type="match status" value="1"/>
</dbReference>
<dbReference type="AlphaFoldDB" id="R7TQ73"/>
<dbReference type="OMA" id="SEQNLAC"/>
<evidence type="ECO:0000313" key="2">
    <source>
        <dbReference type="EMBL" id="ELT93185.1"/>
    </source>
</evidence>
<name>R7TQ73_CAPTE</name>
<reference evidence="2 4" key="2">
    <citation type="journal article" date="2013" name="Nature">
        <title>Insights into bilaterian evolution from three spiralian genomes.</title>
        <authorList>
            <person name="Simakov O."/>
            <person name="Marletaz F."/>
            <person name="Cho S.J."/>
            <person name="Edsinger-Gonzales E."/>
            <person name="Havlak P."/>
            <person name="Hellsten U."/>
            <person name="Kuo D.H."/>
            <person name="Larsson T."/>
            <person name="Lv J."/>
            <person name="Arendt D."/>
            <person name="Savage R."/>
            <person name="Osoegawa K."/>
            <person name="de Jong P."/>
            <person name="Grimwood J."/>
            <person name="Chapman J.A."/>
            <person name="Shapiro H."/>
            <person name="Aerts A."/>
            <person name="Otillar R.P."/>
            <person name="Terry A.Y."/>
            <person name="Boore J.L."/>
            <person name="Grigoriev I.V."/>
            <person name="Lindberg D.R."/>
            <person name="Seaver E.C."/>
            <person name="Weisblat D.A."/>
            <person name="Putnam N.H."/>
            <person name="Rokhsar D.S."/>
        </authorList>
    </citation>
    <scope>NUCLEOTIDE SEQUENCE</scope>
    <source>
        <strain evidence="2 4">I ESC-2004</strain>
    </source>
</reference>
<evidence type="ECO:0000313" key="3">
    <source>
        <dbReference type="EnsemblMetazoa" id="CapteP201407"/>
    </source>
</evidence>
<dbReference type="PANTHER" id="PTHR45964">
    <property type="entry name" value="WSCD FAMILY MEMBER CG9164"/>
    <property type="match status" value="1"/>
</dbReference>
<keyword evidence="1" id="KW-0732">Signal</keyword>
<reference evidence="3" key="3">
    <citation type="submission" date="2015-06" db="UniProtKB">
        <authorList>
            <consortium name="EnsemblMetazoa"/>
        </authorList>
    </citation>
    <scope>IDENTIFICATION</scope>
</reference>
<organism evidence="2">
    <name type="scientific">Capitella teleta</name>
    <name type="common">Polychaete worm</name>
    <dbReference type="NCBI Taxonomy" id="283909"/>
    <lineage>
        <taxon>Eukaryota</taxon>
        <taxon>Metazoa</taxon>
        <taxon>Spiralia</taxon>
        <taxon>Lophotrochozoa</taxon>
        <taxon>Annelida</taxon>
        <taxon>Polychaeta</taxon>
        <taxon>Sedentaria</taxon>
        <taxon>Scolecida</taxon>
        <taxon>Capitellidae</taxon>
        <taxon>Capitella</taxon>
    </lineage>
</organism>
<evidence type="ECO:0000313" key="4">
    <source>
        <dbReference type="Proteomes" id="UP000014760"/>
    </source>
</evidence>
<dbReference type="STRING" id="283909.R7TQ73"/>
<dbReference type="EMBL" id="KB309853">
    <property type="protein sequence ID" value="ELT93185.1"/>
    <property type="molecule type" value="Genomic_DNA"/>
</dbReference>
<dbReference type="HOGENOM" id="CLU_1054634_0_0_1"/>
<dbReference type="InterPro" id="IPR051589">
    <property type="entry name" value="Sialate-O-sulfotransferase"/>
</dbReference>
<proteinExistence type="predicted"/>
<dbReference type="EnsemblMetazoa" id="CapteT201407">
    <property type="protein sequence ID" value="CapteP201407"/>
    <property type="gene ID" value="CapteG201407"/>
</dbReference>
<keyword evidence="4" id="KW-1185">Reference proteome</keyword>
<sequence>MRVVCFSVLCMILTKIIGADDRSPIASDAIGCQTLDFVSEKLNRGLTALVSFSVSGTTELRHQIEQTTGKFTGSRDRIPEHRLIFKAENVGNSSVIAVKTHEIAQRLGSTDYNRAVIFVQNAERAIKDHLLRKQKLRIELIGSPIFDDYRSLLIDDTVFNVMKEYERFYESWAWYFKGEKHIVCEDVLLQNPKETLQRLVLFLSGVALSDDVYACVKERYMNETTDPIIGQEWQEVLKGVNGSYDRAKQRLEFYTQVKQSTNKS</sequence>
<feature type="chain" id="PRO_5008787257" description="Sulfotransferase domain-containing protein" evidence="1">
    <location>
        <begin position="20"/>
        <end position="264"/>
    </location>
</feature>
<protein>
    <recommendedName>
        <fullName evidence="5">Sulfotransferase domain-containing protein</fullName>
    </recommendedName>
</protein>
<reference evidence="4" key="1">
    <citation type="submission" date="2012-12" db="EMBL/GenBank/DDBJ databases">
        <authorList>
            <person name="Hellsten U."/>
            <person name="Grimwood J."/>
            <person name="Chapman J.A."/>
            <person name="Shapiro H."/>
            <person name="Aerts A."/>
            <person name="Otillar R.P."/>
            <person name="Terry A.Y."/>
            <person name="Boore J.L."/>
            <person name="Simakov O."/>
            <person name="Marletaz F."/>
            <person name="Cho S.-J."/>
            <person name="Edsinger-Gonzales E."/>
            <person name="Havlak P."/>
            <person name="Kuo D.-H."/>
            <person name="Larsson T."/>
            <person name="Lv J."/>
            <person name="Arendt D."/>
            <person name="Savage R."/>
            <person name="Osoegawa K."/>
            <person name="de Jong P."/>
            <person name="Lindberg D.R."/>
            <person name="Seaver E.C."/>
            <person name="Weisblat D.A."/>
            <person name="Putnam N.H."/>
            <person name="Grigoriev I.V."/>
            <person name="Rokhsar D.S."/>
        </authorList>
    </citation>
    <scope>NUCLEOTIDE SEQUENCE</scope>
    <source>
        <strain evidence="4">I ESC-2004</strain>
    </source>
</reference>
<feature type="signal peptide" evidence="1">
    <location>
        <begin position="1"/>
        <end position="19"/>
    </location>
</feature>